<evidence type="ECO:0000259" key="11">
    <source>
        <dbReference type="PROSITE" id="PS51105"/>
    </source>
</evidence>
<comment type="function">
    <text evidence="9">The phosphoenolpyruvate-dependent sugar phosphotransferase system (PTS), a major carbohydrate active -transport system, catalyzes the phosphorylation of incoming sugar substrates concomitant with their translocation across the cell membrane.</text>
</comment>
<keyword evidence="2 9" id="KW-0813">Transport</keyword>
<feature type="transmembrane region" description="Helical" evidence="10">
    <location>
        <begin position="357"/>
        <end position="377"/>
    </location>
</feature>
<dbReference type="EMBL" id="QFAY01000003">
    <property type="protein sequence ID" value="MBP2620184.1"/>
    <property type="molecule type" value="Genomic_DNA"/>
</dbReference>
<dbReference type="Proteomes" id="UP001519349">
    <property type="component" value="Unassembled WGS sequence"/>
</dbReference>
<feature type="transmembrane region" description="Helical" evidence="10">
    <location>
        <begin position="232"/>
        <end position="256"/>
    </location>
</feature>
<comment type="subcellular location">
    <subcellularLocation>
        <location evidence="1">Cell membrane</location>
        <topology evidence="1">Multi-pass membrane protein</topology>
    </subcellularLocation>
</comment>
<sequence length="451" mass="48976">MNKVFEFLEKYLMDPMGKVSTWRPVRAIVAAGMASIPFTIVGSAFLVLSVIPQAFKLDFIIDLWAGSFDKIQALYLLAYKCTMGILSLYFAVVIGYEYTKIYAEEEGLNLNPLNGGLLSVFAFFLTIPELELAKGAISAVSNETTVTGWKIGNDSLDRLSTSGMFTAILMSILAVQLYRLCVKKSWIIKMPEAVPEGVSRSFTALIPGFVIAFVVLLINGVFILFGTDIYKVIAIPFAFVTHITNTWLGIVVIYLLVHALWIVGIHGANIVMGLVNPILLANMAANKNGQFIAFAGEFTNSYVTIGGSGATLLLCFYIAYRAKSEQLRMLGKASMGPAVFNINEPLIFGLPIVYNPALTIPFILAPVVSASVGYWSVQLGFAGKAIAQTPWPTPVGLGAYVGASGAGAFGALLTSLVCALAAFLIWYPFIRMYDSKLYKEEMQLAEETTIS</sequence>
<feature type="transmembrane region" description="Helical" evidence="10">
    <location>
        <begin position="27"/>
        <end position="51"/>
    </location>
</feature>
<keyword evidence="6 10" id="KW-0812">Transmembrane</keyword>
<evidence type="ECO:0000256" key="7">
    <source>
        <dbReference type="ARBA" id="ARBA00022989"/>
    </source>
</evidence>
<dbReference type="PIRSF" id="PIRSF006351">
    <property type="entry name" value="PTS_EIIC-Cellobiose"/>
    <property type="match status" value="1"/>
</dbReference>
<name>A0ABS5AUD9_9STRE</name>
<keyword evidence="5" id="KW-0598">Phosphotransferase system</keyword>
<dbReference type="RefSeq" id="WP_209550764.1">
    <property type="nucleotide sequence ID" value="NZ_QFAY01000003.1"/>
</dbReference>
<keyword evidence="4 9" id="KW-0762">Sugar transport</keyword>
<proteinExistence type="predicted"/>
<dbReference type="NCBIfam" id="TIGR00410">
    <property type="entry name" value="lacE"/>
    <property type="match status" value="1"/>
</dbReference>
<feature type="transmembrane region" description="Helical" evidence="10">
    <location>
        <begin position="397"/>
        <end position="430"/>
    </location>
</feature>
<dbReference type="Pfam" id="PF02378">
    <property type="entry name" value="PTS_EIIC"/>
    <property type="match status" value="1"/>
</dbReference>
<evidence type="ECO:0000256" key="2">
    <source>
        <dbReference type="ARBA" id="ARBA00022448"/>
    </source>
</evidence>
<feature type="transmembrane region" description="Helical" evidence="10">
    <location>
        <begin position="108"/>
        <end position="127"/>
    </location>
</feature>
<evidence type="ECO:0000256" key="4">
    <source>
        <dbReference type="ARBA" id="ARBA00022597"/>
    </source>
</evidence>
<keyword evidence="8 9" id="KW-0472">Membrane</keyword>
<feature type="domain" description="PTS EIIC type-3" evidence="11">
    <location>
        <begin position="8"/>
        <end position="429"/>
    </location>
</feature>
<evidence type="ECO:0000313" key="12">
    <source>
        <dbReference type="EMBL" id="MBP2620184.1"/>
    </source>
</evidence>
<evidence type="ECO:0000256" key="1">
    <source>
        <dbReference type="ARBA" id="ARBA00004651"/>
    </source>
</evidence>
<feature type="transmembrane region" description="Helical" evidence="10">
    <location>
        <begin position="202"/>
        <end position="226"/>
    </location>
</feature>
<organism evidence="12 13">
    <name type="scientific">Streptococcus panodentis</name>
    <dbReference type="NCBI Taxonomy" id="1581472"/>
    <lineage>
        <taxon>Bacteria</taxon>
        <taxon>Bacillati</taxon>
        <taxon>Bacillota</taxon>
        <taxon>Bacilli</taxon>
        <taxon>Lactobacillales</taxon>
        <taxon>Streptococcaceae</taxon>
        <taxon>Streptococcus</taxon>
    </lineage>
</organism>
<feature type="transmembrane region" description="Helical" evidence="10">
    <location>
        <begin position="263"/>
        <end position="281"/>
    </location>
</feature>
<keyword evidence="3 9" id="KW-1003">Cell membrane</keyword>
<dbReference type="InterPro" id="IPR004796">
    <property type="entry name" value="PTS_IIC_cello"/>
</dbReference>
<dbReference type="PANTHER" id="PTHR33989">
    <property type="match status" value="1"/>
</dbReference>
<dbReference type="PANTHER" id="PTHR33989:SF8">
    <property type="entry name" value="PERMEASE IIC COMPONENT"/>
    <property type="match status" value="1"/>
</dbReference>
<feature type="transmembrane region" description="Helical" evidence="10">
    <location>
        <begin position="301"/>
        <end position="320"/>
    </location>
</feature>
<keyword evidence="7 10" id="KW-1133">Transmembrane helix</keyword>
<protein>
    <recommendedName>
        <fullName evidence="9">Permease IIC component</fullName>
    </recommendedName>
</protein>
<accession>A0ABS5AUD9</accession>
<dbReference type="NCBIfam" id="NF007157">
    <property type="entry name" value="PRK09592.1"/>
    <property type="match status" value="1"/>
</dbReference>
<dbReference type="InterPro" id="IPR004501">
    <property type="entry name" value="PTS_EIIC_3"/>
</dbReference>
<evidence type="ECO:0000256" key="3">
    <source>
        <dbReference type="ARBA" id="ARBA00022475"/>
    </source>
</evidence>
<evidence type="ECO:0000256" key="8">
    <source>
        <dbReference type="ARBA" id="ARBA00023136"/>
    </source>
</evidence>
<evidence type="ECO:0000256" key="6">
    <source>
        <dbReference type="ARBA" id="ARBA00022692"/>
    </source>
</evidence>
<evidence type="ECO:0000313" key="13">
    <source>
        <dbReference type="Proteomes" id="UP001519349"/>
    </source>
</evidence>
<dbReference type="InterPro" id="IPR051088">
    <property type="entry name" value="PTS_Sugar-EIIC/EIIB"/>
</dbReference>
<keyword evidence="13" id="KW-1185">Reference proteome</keyword>
<gene>
    <name evidence="12" type="ORF">DHL47_02310</name>
</gene>
<evidence type="ECO:0000256" key="10">
    <source>
        <dbReference type="SAM" id="Phobius"/>
    </source>
</evidence>
<evidence type="ECO:0000256" key="9">
    <source>
        <dbReference type="PIRNR" id="PIRNR006351"/>
    </source>
</evidence>
<feature type="transmembrane region" description="Helical" evidence="10">
    <location>
        <begin position="71"/>
        <end position="96"/>
    </location>
</feature>
<dbReference type="InterPro" id="IPR003352">
    <property type="entry name" value="PTS_EIIC"/>
</dbReference>
<dbReference type="PROSITE" id="PS51105">
    <property type="entry name" value="PTS_EIIC_TYPE_3"/>
    <property type="match status" value="1"/>
</dbReference>
<reference evidence="12 13" key="1">
    <citation type="submission" date="2018-05" db="EMBL/GenBank/DDBJ databases">
        <title>Draft genome sequence of Streptococcus panodentis CCUG 70867T.</title>
        <authorList>
            <person name="Salva-Serra F."/>
            <person name="Mendez V."/>
            <person name="Jaen-Luchoro D."/>
            <person name="Gonzales-Siles L."/>
            <person name="Karlsson R."/>
            <person name="Engstrom-Jakobsson H."/>
            <person name="Busquets A."/>
            <person name="Gomila M."/>
            <person name="Pineiro-Iglesias B."/>
            <person name="Bennasar-Figueras A."/>
            <person name="Seeger M."/>
            <person name="Moore E."/>
        </authorList>
    </citation>
    <scope>NUCLEOTIDE SEQUENCE [LARGE SCALE GENOMIC DNA]</scope>
    <source>
        <strain evidence="12 13">CCUG 70867</strain>
    </source>
</reference>
<evidence type="ECO:0000256" key="5">
    <source>
        <dbReference type="ARBA" id="ARBA00022683"/>
    </source>
</evidence>
<comment type="caution">
    <text evidence="12">The sequence shown here is derived from an EMBL/GenBank/DDBJ whole genome shotgun (WGS) entry which is preliminary data.</text>
</comment>
<feature type="transmembrane region" description="Helical" evidence="10">
    <location>
        <begin position="163"/>
        <end position="181"/>
    </location>
</feature>